<dbReference type="Gene3D" id="3.30.70.1430">
    <property type="entry name" value="Multidrug efflux transporter AcrB pore domain"/>
    <property type="match status" value="2"/>
</dbReference>
<evidence type="ECO:0000256" key="8">
    <source>
        <dbReference type="SAM" id="Phobius"/>
    </source>
</evidence>
<dbReference type="Gene3D" id="3.30.2090.10">
    <property type="entry name" value="Multidrug efflux transporter AcrB TolC docking domain, DN and DC subdomains"/>
    <property type="match status" value="2"/>
</dbReference>
<accession>A0ABZ2M8X4</accession>
<feature type="transmembrane region" description="Helical" evidence="8">
    <location>
        <begin position="870"/>
        <end position="889"/>
    </location>
</feature>
<dbReference type="SUPFAM" id="SSF82693">
    <property type="entry name" value="Multidrug efflux transporter AcrB pore domain, PN1, PN2, PC1 and PC2 subdomains"/>
    <property type="match status" value="2"/>
</dbReference>
<feature type="transmembrane region" description="Helical" evidence="8">
    <location>
        <begin position="896"/>
        <end position="915"/>
    </location>
</feature>
<evidence type="ECO:0000313" key="9">
    <source>
        <dbReference type="EMBL" id="WXB18984.1"/>
    </source>
</evidence>
<keyword evidence="10" id="KW-1185">Reference proteome</keyword>
<dbReference type="Pfam" id="PF00873">
    <property type="entry name" value="ACR_tran"/>
    <property type="match status" value="1"/>
</dbReference>
<evidence type="ECO:0000256" key="4">
    <source>
        <dbReference type="ARBA" id="ARBA00022475"/>
    </source>
</evidence>
<organism evidence="9 10">
    <name type="scientific">Pendulispora albinea</name>
    <dbReference type="NCBI Taxonomy" id="2741071"/>
    <lineage>
        <taxon>Bacteria</taxon>
        <taxon>Pseudomonadati</taxon>
        <taxon>Myxococcota</taxon>
        <taxon>Myxococcia</taxon>
        <taxon>Myxococcales</taxon>
        <taxon>Sorangiineae</taxon>
        <taxon>Pendulisporaceae</taxon>
        <taxon>Pendulispora</taxon>
    </lineage>
</organism>
<reference evidence="9 10" key="1">
    <citation type="submission" date="2021-12" db="EMBL/GenBank/DDBJ databases">
        <title>Discovery of the Pendulisporaceae a myxobacterial family with distinct sporulation behavior and unique specialized metabolism.</title>
        <authorList>
            <person name="Garcia R."/>
            <person name="Popoff A."/>
            <person name="Bader C.D."/>
            <person name="Loehr J."/>
            <person name="Walesch S."/>
            <person name="Walt C."/>
            <person name="Boldt J."/>
            <person name="Bunk B."/>
            <person name="Haeckl F.J.F.P.J."/>
            <person name="Gunesch A.P."/>
            <person name="Birkelbach J."/>
            <person name="Nuebel U."/>
            <person name="Pietschmann T."/>
            <person name="Bach T."/>
            <person name="Mueller R."/>
        </authorList>
    </citation>
    <scope>NUCLEOTIDE SEQUENCE [LARGE SCALE GENOMIC DNA]</scope>
    <source>
        <strain evidence="9 10">MSr11954</strain>
    </source>
</reference>
<comment type="similarity">
    <text evidence="2">Belongs to the resistance-nodulation-cell division (RND) (TC 2.A.6) family.</text>
</comment>
<keyword evidence="6 8" id="KW-1133">Transmembrane helix</keyword>
<name>A0ABZ2M8X4_9BACT</name>
<evidence type="ECO:0000256" key="5">
    <source>
        <dbReference type="ARBA" id="ARBA00022692"/>
    </source>
</evidence>
<feature type="transmembrane region" description="Helical" evidence="8">
    <location>
        <begin position="999"/>
        <end position="1025"/>
    </location>
</feature>
<feature type="transmembrane region" description="Helical" evidence="8">
    <location>
        <begin position="921"/>
        <end position="946"/>
    </location>
</feature>
<dbReference type="Gene3D" id="3.30.70.1440">
    <property type="entry name" value="Multidrug efflux transporter AcrB pore domain"/>
    <property type="match status" value="1"/>
</dbReference>
<feature type="transmembrane region" description="Helical" evidence="8">
    <location>
        <begin position="450"/>
        <end position="469"/>
    </location>
</feature>
<dbReference type="SUPFAM" id="SSF82714">
    <property type="entry name" value="Multidrug efflux transporter AcrB TolC docking domain, DN and DC subdomains"/>
    <property type="match status" value="2"/>
</dbReference>
<comment type="subcellular location">
    <subcellularLocation>
        <location evidence="1">Cell membrane</location>
        <topology evidence="1">Multi-pass membrane protein</topology>
    </subcellularLocation>
</comment>
<feature type="transmembrane region" description="Helical" evidence="8">
    <location>
        <begin position="340"/>
        <end position="359"/>
    </location>
</feature>
<dbReference type="SUPFAM" id="SSF82866">
    <property type="entry name" value="Multidrug efflux transporter AcrB transmembrane domain"/>
    <property type="match status" value="2"/>
</dbReference>
<evidence type="ECO:0000256" key="3">
    <source>
        <dbReference type="ARBA" id="ARBA00022448"/>
    </source>
</evidence>
<evidence type="ECO:0000256" key="1">
    <source>
        <dbReference type="ARBA" id="ARBA00004651"/>
    </source>
</evidence>
<feature type="transmembrane region" description="Helical" evidence="8">
    <location>
        <begin position="533"/>
        <end position="551"/>
    </location>
</feature>
<dbReference type="PANTHER" id="PTHR32063:SF24">
    <property type="entry name" value="CATION EFFLUX SYSTEM (ACRB_ACRD_ACRF FAMILY)"/>
    <property type="match status" value="1"/>
</dbReference>
<keyword evidence="7 8" id="KW-0472">Membrane</keyword>
<dbReference type="EMBL" id="CP089984">
    <property type="protein sequence ID" value="WXB18984.1"/>
    <property type="molecule type" value="Genomic_DNA"/>
</dbReference>
<feature type="transmembrane region" description="Helical" evidence="8">
    <location>
        <begin position="392"/>
        <end position="415"/>
    </location>
</feature>
<dbReference type="PRINTS" id="PR00702">
    <property type="entry name" value="ACRIFLAVINRP"/>
</dbReference>
<protein>
    <submittedName>
        <fullName evidence="9">CusA/CzcA family heavy metal efflux RND transporter</fullName>
    </submittedName>
</protein>
<dbReference type="RefSeq" id="WP_394828609.1">
    <property type="nucleotide sequence ID" value="NZ_CP089984.1"/>
</dbReference>
<feature type="transmembrane region" description="Helical" evidence="8">
    <location>
        <begin position="481"/>
        <end position="504"/>
    </location>
</feature>
<evidence type="ECO:0000313" key="10">
    <source>
        <dbReference type="Proteomes" id="UP001370348"/>
    </source>
</evidence>
<keyword evidence="4" id="KW-1003">Cell membrane</keyword>
<keyword evidence="5 8" id="KW-0812">Transmembrane</keyword>
<evidence type="ECO:0000256" key="7">
    <source>
        <dbReference type="ARBA" id="ARBA00023136"/>
    </source>
</evidence>
<proteinExistence type="inferred from homology"/>
<dbReference type="InterPro" id="IPR004763">
    <property type="entry name" value="CusA-like"/>
</dbReference>
<dbReference type="NCBIfam" id="TIGR00914">
    <property type="entry name" value="2A0601"/>
    <property type="match status" value="1"/>
</dbReference>
<dbReference type="Gene3D" id="3.30.70.1320">
    <property type="entry name" value="Multidrug efflux transporter AcrB pore domain like"/>
    <property type="match status" value="1"/>
</dbReference>
<dbReference type="PANTHER" id="PTHR32063">
    <property type="match status" value="1"/>
</dbReference>
<evidence type="ECO:0000256" key="2">
    <source>
        <dbReference type="ARBA" id="ARBA00010942"/>
    </source>
</evidence>
<gene>
    <name evidence="9" type="ORF">LZC94_17315</name>
</gene>
<evidence type="ECO:0000256" key="6">
    <source>
        <dbReference type="ARBA" id="ARBA00022989"/>
    </source>
</evidence>
<keyword evidence="3" id="KW-0813">Transport</keyword>
<feature type="transmembrane region" description="Helical" evidence="8">
    <location>
        <begin position="366"/>
        <end position="386"/>
    </location>
</feature>
<feature type="transmembrane region" description="Helical" evidence="8">
    <location>
        <begin position="967"/>
        <end position="987"/>
    </location>
</feature>
<dbReference type="InterPro" id="IPR027463">
    <property type="entry name" value="AcrB_DN_DC_subdom"/>
</dbReference>
<dbReference type="Gene3D" id="1.20.1640.10">
    <property type="entry name" value="Multidrug efflux transporter AcrB transmembrane domain"/>
    <property type="match status" value="2"/>
</dbReference>
<sequence>MLAFLSAVVRFSLHNRAIVVLGTLLLVAAGIYEALRLPIDAVPDVTNVQVQVITSAPALAPVEVEQYISVPVERAMAGVPRATEIRSISKYGLSVVTIVFRDGTDIYFARQQIGERLREAQDNVPDRYGKPSMGPITSGLGEIYQFTVRNERLSLMELEEVLDWQIAPQLRIVPGIVEVNSFGGQDRQYQVRLDPKRMQAAGVSIAQVVTALEKSNANAGGGYIERDREQFVIGTRGLVKNLDDLGKVVIGSTPQGVPITVATVGDVEFGGRLRRGAATMNGEGEVVIGVALMLLGENSRTVTEAVKEKLAAIQASLPPGTRIEPFYDRSTLVLRTIKTVGKNLAEGAALVIVVLLLLLGDVRSGLVVAVTIPLALLFAIIAMNALGLSGNLMSLGAIDFGLIVDGAVIIVENAVRRLTERQRAMDRALSPDERRDVVEAATLEVRSASVFGETIIAIVYLPILTLSSIEGKMFRPMAITVLLALLGAFLLSLTLVPVLASYFVRPHEGETWIVRKVHERYVPALRACMRHRLWTVGAAVAGLAVAIGLAGRVGAEFVPQLDEGDLLIEARRLPGISLTESNATATRLERVAREIPEIDHVVTRTGAPEVATDPMGIEQSDVYLGLKPRERWRRGLSKEALASELEERLAADVPEIAAAISQPIQMRTNELVAGVRSDVALLVYGRDLDELRRLAERAAASIRRVDGAVDVRVEQTAGLKYLRIEPDRAKLARYGLTVDDVNQAAETMAVGHKAGDVLEGERRFDIVVKVQLATGGELESFRALPLRSVSGQIVPLGDVADLAFVDGPAAINRENQSRRISVEFNVRGRDLISVVRDAQAMVGRDVVLPTGYRVEWGGQFLHYQEAKGKLAIVVPLSLALILFLLWLAFRSVRLGLVIFLNVPFAVVGGVVLLWARSIPFSISAGIGFIALFGVAVLNGLVLVSFAKHLEEQGKERVVAMREAAEERLRPVMMTALVASLGFLPMALSTQPGAEVQRPLATVVIGGLATATLLTLFVLPVIYTFFAAKPHEAPYAEG</sequence>
<dbReference type="InterPro" id="IPR001036">
    <property type="entry name" value="Acrflvin-R"/>
</dbReference>
<dbReference type="Proteomes" id="UP001370348">
    <property type="component" value="Chromosome"/>
</dbReference>